<feature type="compositionally biased region" description="Polar residues" evidence="1">
    <location>
        <begin position="698"/>
        <end position="715"/>
    </location>
</feature>
<feature type="compositionally biased region" description="Low complexity" evidence="1">
    <location>
        <begin position="638"/>
        <end position="647"/>
    </location>
</feature>
<feature type="region of interest" description="Disordered" evidence="1">
    <location>
        <begin position="60"/>
        <end position="139"/>
    </location>
</feature>
<proteinExistence type="predicted"/>
<dbReference type="KEGG" id="mnt:21403910"/>
<gene>
    <name evidence="3" type="ORF">L484_021043</name>
</gene>
<dbReference type="OrthoDB" id="769613at2759"/>
<feature type="region of interest" description="Disordered" evidence="1">
    <location>
        <begin position="376"/>
        <end position="404"/>
    </location>
</feature>
<dbReference type="Proteomes" id="UP000030645">
    <property type="component" value="Unassembled WGS sequence"/>
</dbReference>
<dbReference type="AlphaFoldDB" id="W9QIS1"/>
<feature type="region of interest" description="Disordered" evidence="1">
    <location>
        <begin position="319"/>
        <end position="355"/>
    </location>
</feature>
<dbReference type="EMBL" id="KE343679">
    <property type="protein sequence ID" value="EXB38121.1"/>
    <property type="molecule type" value="Genomic_DNA"/>
</dbReference>
<feature type="compositionally biased region" description="Polar residues" evidence="1">
    <location>
        <begin position="570"/>
        <end position="590"/>
    </location>
</feature>
<reference evidence="4" key="1">
    <citation type="submission" date="2013-01" db="EMBL/GenBank/DDBJ databases">
        <title>Draft Genome Sequence of a Mulberry Tree, Morus notabilis C.K. Schneid.</title>
        <authorList>
            <person name="He N."/>
            <person name="Zhao S."/>
        </authorList>
    </citation>
    <scope>NUCLEOTIDE SEQUENCE</scope>
</reference>
<organism evidence="3 4">
    <name type="scientific">Morus notabilis</name>
    <dbReference type="NCBI Taxonomy" id="981085"/>
    <lineage>
        <taxon>Eukaryota</taxon>
        <taxon>Viridiplantae</taxon>
        <taxon>Streptophyta</taxon>
        <taxon>Embryophyta</taxon>
        <taxon>Tracheophyta</taxon>
        <taxon>Spermatophyta</taxon>
        <taxon>Magnoliopsida</taxon>
        <taxon>eudicotyledons</taxon>
        <taxon>Gunneridae</taxon>
        <taxon>Pentapetalae</taxon>
        <taxon>rosids</taxon>
        <taxon>fabids</taxon>
        <taxon>Rosales</taxon>
        <taxon>Moraceae</taxon>
        <taxon>Moreae</taxon>
        <taxon>Morus</taxon>
    </lineage>
</organism>
<feature type="compositionally biased region" description="Polar residues" evidence="1">
    <location>
        <begin position="460"/>
        <end position="491"/>
    </location>
</feature>
<feature type="compositionally biased region" description="Low complexity" evidence="1">
    <location>
        <begin position="620"/>
        <end position="629"/>
    </location>
</feature>
<evidence type="ECO:0000313" key="3">
    <source>
        <dbReference type="EMBL" id="EXB38121.1"/>
    </source>
</evidence>
<keyword evidence="4" id="KW-1185">Reference proteome</keyword>
<feature type="compositionally biased region" description="Polar residues" evidence="1">
    <location>
        <begin position="597"/>
        <end position="614"/>
    </location>
</feature>
<feature type="region of interest" description="Disordered" evidence="1">
    <location>
        <begin position="458"/>
        <end position="498"/>
    </location>
</feature>
<dbReference type="eggNOG" id="ENOG502R7XZ">
    <property type="taxonomic scope" value="Eukaryota"/>
</dbReference>
<evidence type="ECO:0000313" key="4">
    <source>
        <dbReference type="Proteomes" id="UP000030645"/>
    </source>
</evidence>
<feature type="compositionally biased region" description="Low complexity" evidence="1">
    <location>
        <begin position="682"/>
        <end position="693"/>
    </location>
</feature>
<dbReference type="Pfam" id="PF14309">
    <property type="entry name" value="DUF4378"/>
    <property type="match status" value="1"/>
</dbReference>
<evidence type="ECO:0000256" key="1">
    <source>
        <dbReference type="SAM" id="MobiDB-lite"/>
    </source>
</evidence>
<dbReference type="PANTHER" id="PTHR31680:SF15">
    <property type="entry name" value="PROTEIN LONGIFOLIA 2"/>
    <property type="match status" value="1"/>
</dbReference>
<feature type="compositionally biased region" description="Polar residues" evidence="1">
    <location>
        <begin position="112"/>
        <end position="122"/>
    </location>
</feature>
<name>W9QIS1_9ROSA</name>
<protein>
    <recommendedName>
        <fullName evidence="2">DUF4378 domain-containing protein</fullName>
    </recommendedName>
</protein>
<feature type="region of interest" description="Disordered" evidence="1">
    <location>
        <begin position="682"/>
        <end position="727"/>
    </location>
</feature>
<feature type="region of interest" description="Disordered" evidence="1">
    <location>
        <begin position="532"/>
        <end position="660"/>
    </location>
</feature>
<dbReference type="STRING" id="981085.W9QIS1"/>
<feature type="compositionally biased region" description="Basic and acidic residues" evidence="1">
    <location>
        <begin position="63"/>
        <end position="85"/>
    </location>
</feature>
<dbReference type="InterPro" id="IPR025486">
    <property type="entry name" value="DUF4378"/>
</dbReference>
<feature type="domain" description="DUF4378" evidence="2">
    <location>
        <begin position="843"/>
        <end position="1014"/>
    </location>
</feature>
<feature type="compositionally biased region" description="Basic and acidic residues" evidence="1">
    <location>
        <begin position="538"/>
        <end position="547"/>
    </location>
</feature>
<dbReference type="InterPro" id="IPR033334">
    <property type="entry name" value="LNG1/2"/>
</dbReference>
<feature type="compositionally biased region" description="Polar residues" evidence="1">
    <location>
        <begin position="327"/>
        <end position="337"/>
    </location>
</feature>
<evidence type="ECO:0000259" key="2">
    <source>
        <dbReference type="Pfam" id="PF14309"/>
    </source>
</evidence>
<dbReference type="PANTHER" id="PTHR31680">
    <property type="entry name" value="LONGIFOLIA PROTEIN"/>
    <property type="match status" value="1"/>
</dbReference>
<sequence length="1037" mass="116805">MSAKLIYSLTDENPDLQKQIGCMNGFFRLFDRHRYLASHTPKRLPQSGKNGDQAIEANNRLKKATEKNSKKVVQEKRRTSMELSRHSFSSSSSCSSSFSSLDYNRTAHLEPSPSSQTISSETLSRDLPINHPNGPTQFSRKSVDLRDVVKDSMHREARGLSVKTAAKEQAVVRTLKYIDSPRPSEPPNSAKPRISGVNDSFRVFSKFREGHLNSNEDKNCRTRWAPKDPRRLSYDGRESQDILKSTIKLKELPRLSLDSRQGCIRGSAYEVKSSYLLNDMQMQPEPGSSKRASSVVAKLMGLVDPTPIADDSTKLHNSLEAEKQDPLSRSSRTTKVNKQLDHFSGSPRNSRMELASPQMKNADLVIKTTPNQKFPIETAPWKQPHGHKAPQSPSFKSHETPAKTPTKALTVYGEIEKRLADLEFKKSGKDLRALKQILEAMQKTEEDLENKKDQKFAYQSDGNSSLDHGSNLGHQRNLHSNISDPPTSNGVKTPKGYKSPIVIMKPAKLIGKNTDSASTMNKIDNLLDLHKNHSSAADNRKVSLEKRMTKHLTPRNTQVTNSFHRRPSSEEGNSNIRTARFTQPSKMPQSDSDEKSGNSGRNSRTISPRLQQRRSGLEKQSTPTSPSDSSRSRRHGSRQQSESSSPGRKCRPRSSNMQQITDHLSDTRTRFRDLCHQGNSISLQSESNISSASDIENEVSSSIKPDQMNSLNTDQNRQKQKNPTAGFCVNRKMAEPGRATPEQPSPVSVLDATFYRDDSLSPVKKTSNAFKDDETPYPDEVEWALMDLDQPSNGRKSNPSTEVDQKVLENLKHWLQNPQELNCADVEQIIANNEILCDSKNPDHKYISDILLASNILRKLESGWMNIQCHKSDHLINPKLFFALEQSKASTQFLYDEHGSEKNSDTKMHRKLLFDVVDEILVRKLVVTDSFTQWVSPDKQAGKEGQQLLKELCSEVDRLQGKNSSSSLDEEDSLKSIICEDMMHWPMNWTEYDREIPAVVLDVERLIFKDLITEVVSSEAAILQGRPGGHCRQLFPM</sequence>
<dbReference type="GO" id="GO:0051513">
    <property type="term" value="P:regulation of monopolar cell growth"/>
    <property type="evidence" value="ECO:0007669"/>
    <property type="project" value="InterPro"/>
</dbReference>
<feature type="compositionally biased region" description="Low complexity" evidence="1">
    <location>
        <begin position="87"/>
        <end position="100"/>
    </location>
</feature>
<accession>W9QIS1</accession>